<gene>
    <name evidence="3" type="ORF">SAMN05444320_101719</name>
</gene>
<dbReference type="AlphaFoldDB" id="A0A1M4VC10"/>
<accession>A0A1M4VC10</accession>
<keyword evidence="1" id="KW-0812">Transmembrane</keyword>
<proteinExistence type="predicted"/>
<organism evidence="3 4">
    <name type="scientific">Streptoalloteichus hindustanus</name>
    <dbReference type="NCBI Taxonomy" id="2017"/>
    <lineage>
        <taxon>Bacteria</taxon>
        <taxon>Bacillati</taxon>
        <taxon>Actinomycetota</taxon>
        <taxon>Actinomycetes</taxon>
        <taxon>Pseudonocardiales</taxon>
        <taxon>Pseudonocardiaceae</taxon>
        <taxon>Streptoalloteichus</taxon>
    </lineage>
</organism>
<keyword evidence="1" id="KW-0472">Membrane</keyword>
<feature type="domain" description="DUF4328" evidence="2">
    <location>
        <begin position="107"/>
        <end position="264"/>
    </location>
</feature>
<evidence type="ECO:0000256" key="1">
    <source>
        <dbReference type="SAM" id="Phobius"/>
    </source>
</evidence>
<sequence>MRPGQPWQVEWIATPPAPLHPRQPARVRRPYTGPPSYPAVPRWGFPLLAWRRPTALPGRGSAAVGPVERVRALVRLAVPLVWLTAGGAGLGALAELWRYVLLVMSRESMLSAGVVRTAEVLAQLAGVLALLTGALSAVALVLWLLRAREAASAAAGVRPARPTWQVLVGLLTPGLNLVQAGQLLTEVEHTALRLPPGRRPRPSPLLTRWWVAWAANGALAAATVLWGLRSSLQAQADTVLLHALTDAAAVVTAVFTVRVVRMVTDLLVPPNPTGLSRQQVVRVVDAEEPPLRPPHPSSRR</sequence>
<dbReference type="RefSeq" id="WP_234995509.1">
    <property type="nucleotide sequence ID" value="NZ_FQVN01000001.1"/>
</dbReference>
<dbReference type="STRING" id="2017.SAMN05444320_101719"/>
<feature type="transmembrane region" description="Helical" evidence="1">
    <location>
        <begin position="76"/>
        <end position="100"/>
    </location>
</feature>
<evidence type="ECO:0000259" key="2">
    <source>
        <dbReference type="Pfam" id="PF14219"/>
    </source>
</evidence>
<evidence type="ECO:0000313" key="3">
    <source>
        <dbReference type="EMBL" id="SHE66499.1"/>
    </source>
</evidence>
<feature type="transmembrane region" description="Helical" evidence="1">
    <location>
        <begin position="240"/>
        <end position="260"/>
    </location>
</feature>
<protein>
    <recommendedName>
        <fullName evidence="2">DUF4328 domain-containing protein</fullName>
    </recommendedName>
</protein>
<dbReference type="InterPro" id="IPR025565">
    <property type="entry name" value="DUF4328"/>
</dbReference>
<name>A0A1M4VC10_STRHI</name>
<dbReference type="Proteomes" id="UP000184501">
    <property type="component" value="Unassembled WGS sequence"/>
</dbReference>
<feature type="transmembrane region" description="Helical" evidence="1">
    <location>
        <begin position="209"/>
        <end position="228"/>
    </location>
</feature>
<reference evidence="3 4" key="1">
    <citation type="submission" date="2016-11" db="EMBL/GenBank/DDBJ databases">
        <authorList>
            <person name="Jaros S."/>
            <person name="Januszkiewicz K."/>
            <person name="Wedrychowicz H."/>
        </authorList>
    </citation>
    <scope>NUCLEOTIDE SEQUENCE [LARGE SCALE GENOMIC DNA]</scope>
    <source>
        <strain evidence="3 4">DSM 44523</strain>
    </source>
</reference>
<feature type="transmembrane region" description="Helical" evidence="1">
    <location>
        <begin position="120"/>
        <end position="145"/>
    </location>
</feature>
<dbReference type="EMBL" id="FQVN01000001">
    <property type="protein sequence ID" value="SHE66499.1"/>
    <property type="molecule type" value="Genomic_DNA"/>
</dbReference>
<keyword evidence="4" id="KW-1185">Reference proteome</keyword>
<evidence type="ECO:0000313" key="4">
    <source>
        <dbReference type="Proteomes" id="UP000184501"/>
    </source>
</evidence>
<dbReference type="Pfam" id="PF14219">
    <property type="entry name" value="DUF4328"/>
    <property type="match status" value="1"/>
</dbReference>
<keyword evidence="1" id="KW-1133">Transmembrane helix</keyword>